<evidence type="ECO:0000256" key="7">
    <source>
        <dbReference type="SAM" id="SignalP"/>
    </source>
</evidence>
<evidence type="ECO:0000256" key="6">
    <source>
        <dbReference type="SAM" id="Phobius"/>
    </source>
</evidence>
<dbReference type="AlphaFoldDB" id="M7C2U4"/>
<dbReference type="PANTHER" id="PTHR11860:SF87">
    <property type="entry name" value="CMRF35-LIKE MOLECULE 8"/>
    <property type="match status" value="1"/>
</dbReference>
<organism evidence="9 10">
    <name type="scientific">Chelonia mydas</name>
    <name type="common">Green sea-turtle</name>
    <name type="synonym">Chelonia agassizi</name>
    <dbReference type="NCBI Taxonomy" id="8469"/>
    <lineage>
        <taxon>Eukaryota</taxon>
        <taxon>Metazoa</taxon>
        <taxon>Chordata</taxon>
        <taxon>Craniata</taxon>
        <taxon>Vertebrata</taxon>
        <taxon>Euteleostomi</taxon>
        <taxon>Archelosauria</taxon>
        <taxon>Testudinata</taxon>
        <taxon>Testudines</taxon>
        <taxon>Cryptodira</taxon>
        <taxon>Durocryptodira</taxon>
        <taxon>Americhelydia</taxon>
        <taxon>Chelonioidea</taxon>
        <taxon>Cheloniidae</taxon>
        <taxon>Chelonia</taxon>
    </lineage>
</organism>
<evidence type="ECO:0000313" key="9">
    <source>
        <dbReference type="EMBL" id="EMP42505.1"/>
    </source>
</evidence>
<evidence type="ECO:0000256" key="2">
    <source>
        <dbReference type="ARBA" id="ARBA00022692"/>
    </source>
</evidence>
<dbReference type="InterPro" id="IPR013783">
    <property type="entry name" value="Ig-like_fold"/>
</dbReference>
<keyword evidence="6" id="KW-1133">Transmembrane helix</keyword>
<evidence type="ECO:0000256" key="1">
    <source>
        <dbReference type="ARBA" id="ARBA00004370"/>
    </source>
</evidence>
<accession>M7C2U4</accession>
<proteinExistence type="predicted"/>
<evidence type="ECO:0000256" key="3">
    <source>
        <dbReference type="ARBA" id="ARBA00022729"/>
    </source>
</evidence>
<dbReference type="InterPro" id="IPR036179">
    <property type="entry name" value="Ig-like_dom_sf"/>
</dbReference>
<dbReference type="GO" id="GO:0005886">
    <property type="term" value="C:plasma membrane"/>
    <property type="evidence" value="ECO:0007669"/>
    <property type="project" value="TreeGrafter"/>
</dbReference>
<dbReference type="Gene3D" id="2.60.40.10">
    <property type="entry name" value="Immunoglobulins"/>
    <property type="match status" value="1"/>
</dbReference>
<dbReference type="InterPro" id="IPR050671">
    <property type="entry name" value="CD300_family_receptors"/>
</dbReference>
<dbReference type="InterPro" id="IPR013106">
    <property type="entry name" value="Ig_V-set"/>
</dbReference>
<sequence length="313" mass="33945">MRSFLVQAWILLPGCWALTGPGEVSGPVGGSVSVQCQYNEAYQNYKKYWCRGEMWISCSIAVQTNSSEAEVAGDRVSIQDNHTQCTFTVTMESLALGDQDVYWCGIEKSGFDRMVSVNVCVFPAVPTSPPTTPEKDLTVATSPWTVPEVEKSTSSFNSSDAPDGIPNLVLHILIPSVLLVLSLIVFIAVKFRRASQRKSEALADTPGQKDKNVYLYNKNPGHTLPFSASDPAATGQTATFMNKQHLPCSADPASDYENVPLRNQVSGGREAVSSGPEHCSATDQEDTYVNMCPITPRPPMICRQAKCGRKAAG</sequence>
<dbReference type="Proteomes" id="UP000031443">
    <property type="component" value="Unassembled WGS sequence"/>
</dbReference>
<gene>
    <name evidence="9" type="ORF">UY3_00229</name>
</gene>
<reference evidence="10" key="1">
    <citation type="journal article" date="2013" name="Nat. Genet.">
        <title>The draft genomes of soft-shell turtle and green sea turtle yield insights into the development and evolution of the turtle-specific body plan.</title>
        <authorList>
            <person name="Wang Z."/>
            <person name="Pascual-Anaya J."/>
            <person name="Zadissa A."/>
            <person name="Li W."/>
            <person name="Niimura Y."/>
            <person name="Huang Z."/>
            <person name="Li C."/>
            <person name="White S."/>
            <person name="Xiong Z."/>
            <person name="Fang D."/>
            <person name="Wang B."/>
            <person name="Ming Y."/>
            <person name="Chen Y."/>
            <person name="Zheng Y."/>
            <person name="Kuraku S."/>
            <person name="Pignatelli M."/>
            <person name="Herrero J."/>
            <person name="Beal K."/>
            <person name="Nozawa M."/>
            <person name="Li Q."/>
            <person name="Wang J."/>
            <person name="Zhang H."/>
            <person name="Yu L."/>
            <person name="Shigenobu S."/>
            <person name="Wang J."/>
            <person name="Liu J."/>
            <person name="Flicek P."/>
            <person name="Searle S."/>
            <person name="Wang J."/>
            <person name="Kuratani S."/>
            <person name="Yin Y."/>
            <person name="Aken B."/>
            <person name="Zhang G."/>
            <person name="Irie N."/>
        </authorList>
    </citation>
    <scope>NUCLEOTIDE SEQUENCE [LARGE SCALE GENOMIC DNA]</scope>
</reference>
<dbReference type="CDD" id="cd05716">
    <property type="entry name" value="IgV_pIgR_like"/>
    <property type="match status" value="1"/>
</dbReference>
<dbReference type="STRING" id="8469.M7C2U4"/>
<keyword evidence="10" id="KW-1185">Reference proteome</keyword>
<evidence type="ECO:0000256" key="5">
    <source>
        <dbReference type="ARBA" id="ARBA00023157"/>
    </source>
</evidence>
<protein>
    <submittedName>
        <fullName evidence="9">CMRF35-like molecule 3</fullName>
    </submittedName>
</protein>
<dbReference type="GO" id="GO:0004888">
    <property type="term" value="F:transmembrane signaling receptor activity"/>
    <property type="evidence" value="ECO:0007669"/>
    <property type="project" value="TreeGrafter"/>
</dbReference>
<dbReference type="PANTHER" id="PTHR11860">
    <property type="entry name" value="POLYMERIC-IMMUNOGLOBULIN RECEPTOR"/>
    <property type="match status" value="1"/>
</dbReference>
<dbReference type="EMBL" id="KB471745">
    <property type="protein sequence ID" value="EMP42505.1"/>
    <property type="molecule type" value="Genomic_DNA"/>
</dbReference>
<name>M7C2U4_CHEMY</name>
<evidence type="ECO:0000313" key="10">
    <source>
        <dbReference type="Proteomes" id="UP000031443"/>
    </source>
</evidence>
<keyword evidence="2 6" id="KW-0812">Transmembrane</keyword>
<dbReference type="SUPFAM" id="SSF48726">
    <property type="entry name" value="Immunoglobulin"/>
    <property type="match status" value="1"/>
</dbReference>
<keyword evidence="3 7" id="KW-0732">Signal</keyword>
<keyword evidence="5" id="KW-1015">Disulfide bond</keyword>
<dbReference type="FunFam" id="2.60.40.10:FF:000370">
    <property type="entry name" value="CMRF35-like molecule 1"/>
    <property type="match status" value="1"/>
</dbReference>
<comment type="subcellular location">
    <subcellularLocation>
        <location evidence="1">Membrane</location>
    </subcellularLocation>
</comment>
<dbReference type="eggNOG" id="ENOG502S7MA">
    <property type="taxonomic scope" value="Eukaryota"/>
</dbReference>
<evidence type="ECO:0000259" key="8">
    <source>
        <dbReference type="Pfam" id="PF07686"/>
    </source>
</evidence>
<evidence type="ECO:0000256" key="4">
    <source>
        <dbReference type="ARBA" id="ARBA00023136"/>
    </source>
</evidence>
<feature type="signal peptide" evidence="7">
    <location>
        <begin position="1"/>
        <end position="17"/>
    </location>
</feature>
<feature type="chain" id="PRO_5004080461" evidence="7">
    <location>
        <begin position="18"/>
        <end position="313"/>
    </location>
</feature>
<feature type="transmembrane region" description="Helical" evidence="6">
    <location>
        <begin position="168"/>
        <end position="189"/>
    </location>
</feature>
<dbReference type="Pfam" id="PF07686">
    <property type="entry name" value="V-set"/>
    <property type="match status" value="1"/>
</dbReference>
<keyword evidence="4 6" id="KW-0472">Membrane</keyword>
<feature type="domain" description="Immunoglobulin V-set" evidence="8">
    <location>
        <begin position="20"/>
        <end position="109"/>
    </location>
</feature>